<dbReference type="InParanoid" id="A0A2K3DAK2"/>
<dbReference type="Proteomes" id="UP000006906">
    <property type="component" value="Chromosome 10"/>
</dbReference>
<feature type="compositionally biased region" description="Basic and acidic residues" evidence="1">
    <location>
        <begin position="27"/>
        <end position="38"/>
    </location>
</feature>
<name>A0A2K3DAK2_CHLRE</name>
<evidence type="ECO:0000313" key="2">
    <source>
        <dbReference type="EMBL" id="PNW77562.1"/>
    </source>
</evidence>
<dbReference type="GeneID" id="66055027"/>
<feature type="region of interest" description="Disordered" evidence="1">
    <location>
        <begin position="27"/>
        <end position="54"/>
    </location>
</feature>
<proteinExistence type="predicted"/>
<organism evidence="2 3">
    <name type="scientific">Chlamydomonas reinhardtii</name>
    <name type="common">Chlamydomonas smithii</name>
    <dbReference type="NCBI Taxonomy" id="3055"/>
    <lineage>
        <taxon>Eukaryota</taxon>
        <taxon>Viridiplantae</taxon>
        <taxon>Chlorophyta</taxon>
        <taxon>core chlorophytes</taxon>
        <taxon>Chlorophyceae</taxon>
        <taxon>CS clade</taxon>
        <taxon>Chlamydomonadales</taxon>
        <taxon>Chlamydomonadaceae</taxon>
        <taxon>Chlamydomonas</taxon>
    </lineage>
</organism>
<evidence type="ECO:0000313" key="3">
    <source>
        <dbReference type="Proteomes" id="UP000006906"/>
    </source>
</evidence>
<protein>
    <submittedName>
        <fullName evidence="2">Uncharacterized protein</fullName>
    </submittedName>
</protein>
<dbReference type="RefSeq" id="XP_042920209.1">
    <property type="nucleotide sequence ID" value="XM_043066812.1"/>
</dbReference>
<evidence type="ECO:0000256" key="1">
    <source>
        <dbReference type="SAM" id="MobiDB-lite"/>
    </source>
</evidence>
<dbReference type="KEGG" id="cre:CHLRE_10g442041v5"/>
<accession>A0A2K3DAK2</accession>
<keyword evidence="3" id="KW-1185">Reference proteome</keyword>
<dbReference type="EMBL" id="CM008971">
    <property type="protein sequence ID" value="PNW77562.1"/>
    <property type="molecule type" value="Genomic_DNA"/>
</dbReference>
<sequence>MSYPLSTTTNVPTLQRDLQHCLCKSVSRHETHGRDRRVGSSADPANSEGGVGRQSTIFRLTQLVQAPPLQQAEVSDSAT</sequence>
<reference evidence="2 3" key="1">
    <citation type="journal article" date="2007" name="Science">
        <title>The Chlamydomonas genome reveals the evolution of key animal and plant functions.</title>
        <authorList>
            <person name="Merchant S.S."/>
            <person name="Prochnik S.E."/>
            <person name="Vallon O."/>
            <person name="Harris E.H."/>
            <person name="Karpowicz S.J."/>
            <person name="Witman G.B."/>
            <person name="Terry A."/>
            <person name="Salamov A."/>
            <person name="Fritz-Laylin L.K."/>
            <person name="Marechal-Drouard L."/>
            <person name="Marshall W.F."/>
            <person name="Qu L.H."/>
            <person name="Nelson D.R."/>
            <person name="Sanderfoot A.A."/>
            <person name="Spalding M.H."/>
            <person name="Kapitonov V.V."/>
            <person name="Ren Q."/>
            <person name="Ferris P."/>
            <person name="Lindquist E."/>
            <person name="Shapiro H."/>
            <person name="Lucas S.M."/>
            <person name="Grimwood J."/>
            <person name="Schmutz J."/>
            <person name="Cardol P."/>
            <person name="Cerutti H."/>
            <person name="Chanfreau G."/>
            <person name="Chen C.L."/>
            <person name="Cognat V."/>
            <person name="Croft M.T."/>
            <person name="Dent R."/>
            <person name="Dutcher S."/>
            <person name="Fernandez E."/>
            <person name="Fukuzawa H."/>
            <person name="Gonzalez-Ballester D."/>
            <person name="Gonzalez-Halphen D."/>
            <person name="Hallmann A."/>
            <person name="Hanikenne M."/>
            <person name="Hippler M."/>
            <person name="Inwood W."/>
            <person name="Jabbari K."/>
            <person name="Kalanon M."/>
            <person name="Kuras R."/>
            <person name="Lefebvre P.A."/>
            <person name="Lemaire S.D."/>
            <person name="Lobanov A.V."/>
            <person name="Lohr M."/>
            <person name="Manuell A."/>
            <person name="Meier I."/>
            <person name="Mets L."/>
            <person name="Mittag M."/>
            <person name="Mittelmeier T."/>
            <person name="Moroney J.V."/>
            <person name="Moseley J."/>
            <person name="Napoli C."/>
            <person name="Nedelcu A.M."/>
            <person name="Niyogi K."/>
            <person name="Novoselov S.V."/>
            <person name="Paulsen I.T."/>
            <person name="Pazour G."/>
            <person name="Purton S."/>
            <person name="Ral J.P."/>
            <person name="Riano-Pachon D.M."/>
            <person name="Riekhof W."/>
            <person name="Rymarquis L."/>
            <person name="Schroda M."/>
            <person name="Stern D."/>
            <person name="Umen J."/>
            <person name="Willows R."/>
            <person name="Wilson N."/>
            <person name="Zimmer S.L."/>
            <person name="Allmer J."/>
            <person name="Balk J."/>
            <person name="Bisova K."/>
            <person name="Chen C.J."/>
            <person name="Elias M."/>
            <person name="Gendler K."/>
            <person name="Hauser C."/>
            <person name="Lamb M.R."/>
            <person name="Ledford H."/>
            <person name="Long J.C."/>
            <person name="Minagawa J."/>
            <person name="Page M.D."/>
            <person name="Pan J."/>
            <person name="Pootakham W."/>
            <person name="Roje S."/>
            <person name="Rose A."/>
            <person name="Stahlberg E."/>
            <person name="Terauchi A.M."/>
            <person name="Yang P."/>
            <person name="Ball S."/>
            <person name="Bowler C."/>
            <person name="Dieckmann C.L."/>
            <person name="Gladyshev V.N."/>
            <person name="Green P."/>
            <person name="Jorgensen R."/>
            <person name="Mayfield S."/>
            <person name="Mueller-Roeber B."/>
            <person name="Rajamani S."/>
            <person name="Sayre R.T."/>
            <person name="Brokstein P."/>
            <person name="Dubchak I."/>
            <person name="Goodstein D."/>
            <person name="Hornick L."/>
            <person name="Huang Y.W."/>
            <person name="Jhaveri J."/>
            <person name="Luo Y."/>
            <person name="Martinez D."/>
            <person name="Ngau W.C."/>
            <person name="Otillar B."/>
            <person name="Poliakov A."/>
            <person name="Porter A."/>
            <person name="Szajkowski L."/>
            <person name="Werner G."/>
            <person name="Zhou K."/>
            <person name="Grigoriev I.V."/>
            <person name="Rokhsar D.S."/>
            <person name="Grossman A.R."/>
        </authorList>
    </citation>
    <scope>NUCLEOTIDE SEQUENCE [LARGE SCALE GENOMIC DNA]</scope>
    <source>
        <strain evidence="3">CC-503</strain>
    </source>
</reference>
<gene>
    <name evidence="2" type="ORF">CHLRE_10g442041v5</name>
</gene>
<dbReference type="AlphaFoldDB" id="A0A2K3DAK2"/>
<dbReference type="Gramene" id="PNW77562">
    <property type="protein sequence ID" value="PNW77562"/>
    <property type="gene ID" value="CHLRE_10g442041v5"/>
</dbReference>